<feature type="transmembrane region" description="Helical" evidence="7">
    <location>
        <begin position="41"/>
        <end position="64"/>
    </location>
</feature>
<dbReference type="PANTHER" id="PTHR43744">
    <property type="entry name" value="ABC TRANSPORTER PERMEASE PROTEIN MG189-RELATED-RELATED"/>
    <property type="match status" value="1"/>
</dbReference>
<reference evidence="9 10" key="1">
    <citation type="submission" date="2018-07" db="EMBL/GenBank/DDBJ databases">
        <title>Genomic Encyclopedia of Type Strains, Phase III (KMG-III): the genomes of soil and plant-associated and newly described type strains.</title>
        <authorList>
            <person name="Whitman W."/>
        </authorList>
    </citation>
    <scope>NUCLEOTIDE SEQUENCE [LARGE SCALE GENOMIC DNA]</scope>
    <source>
        <strain evidence="9 10">CECT 7506</strain>
    </source>
</reference>
<dbReference type="InterPro" id="IPR000515">
    <property type="entry name" value="MetI-like"/>
</dbReference>
<keyword evidence="10" id="KW-1185">Reference proteome</keyword>
<feature type="domain" description="ABC transmembrane type-1" evidence="8">
    <location>
        <begin position="106"/>
        <end position="296"/>
    </location>
</feature>
<keyword evidence="2 7" id="KW-0813">Transport</keyword>
<keyword evidence="5 7" id="KW-1133">Transmembrane helix</keyword>
<dbReference type="AlphaFoldDB" id="A0A368WE22"/>
<feature type="transmembrane region" description="Helical" evidence="7">
    <location>
        <begin position="141"/>
        <end position="163"/>
    </location>
</feature>
<protein>
    <submittedName>
        <fullName evidence="9">Carbohydrate ABC transporter membrane protein 2 (CUT1 family)</fullName>
    </submittedName>
</protein>
<dbReference type="InterPro" id="IPR035906">
    <property type="entry name" value="MetI-like_sf"/>
</dbReference>
<evidence type="ECO:0000256" key="7">
    <source>
        <dbReference type="RuleBase" id="RU363032"/>
    </source>
</evidence>
<accession>A0A368WE22</accession>
<evidence type="ECO:0000256" key="6">
    <source>
        <dbReference type="ARBA" id="ARBA00023136"/>
    </source>
</evidence>
<evidence type="ECO:0000313" key="9">
    <source>
        <dbReference type="EMBL" id="RCW51964.1"/>
    </source>
</evidence>
<dbReference type="PANTHER" id="PTHR43744:SF8">
    <property type="entry name" value="SN-GLYCEROL-3-PHOSPHATE TRANSPORT SYSTEM PERMEASE PROTEIN UGPE"/>
    <property type="match status" value="1"/>
</dbReference>
<comment type="similarity">
    <text evidence="7">Belongs to the binding-protein-dependent transport system permease family.</text>
</comment>
<dbReference type="EMBL" id="QPJD01000001">
    <property type="protein sequence ID" value="RCW51964.1"/>
    <property type="molecule type" value="Genomic_DNA"/>
</dbReference>
<keyword evidence="6 7" id="KW-0472">Membrane</keyword>
<gene>
    <name evidence="9" type="ORF">DFP97_101310</name>
</gene>
<comment type="caution">
    <text evidence="9">The sequence shown here is derived from an EMBL/GenBank/DDBJ whole genome shotgun (WGS) entry which is preliminary data.</text>
</comment>
<evidence type="ECO:0000313" key="10">
    <source>
        <dbReference type="Proteomes" id="UP000252415"/>
    </source>
</evidence>
<keyword evidence="4 7" id="KW-0812">Transmembrane</keyword>
<dbReference type="Pfam" id="PF00528">
    <property type="entry name" value="BPD_transp_1"/>
    <property type="match status" value="1"/>
</dbReference>
<dbReference type="SUPFAM" id="SSF161098">
    <property type="entry name" value="MetI-like"/>
    <property type="match status" value="1"/>
</dbReference>
<dbReference type="GO" id="GO:0055085">
    <property type="term" value="P:transmembrane transport"/>
    <property type="evidence" value="ECO:0007669"/>
    <property type="project" value="InterPro"/>
</dbReference>
<evidence type="ECO:0000256" key="3">
    <source>
        <dbReference type="ARBA" id="ARBA00022475"/>
    </source>
</evidence>
<dbReference type="Proteomes" id="UP000252415">
    <property type="component" value="Unassembled WGS sequence"/>
</dbReference>
<evidence type="ECO:0000256" key="5">
    <source>
        <dbReference type="ARBA" id="ARBA00022989"/>
    </source>
</evidence>
<sequence length="310" mass="34753">MVKLLKAVNNTIGGKPIGAAAEDKWIGTRSKQAILRKALRAALRVFNVVGLLALVLIFAMPFIWMLSTSLKTLPETMIFPPEWIPSNPVWQNYADAWNTGPFLNYFINSIVIAVGILILQMLTIIPASYAFARYKFKGSNFLFGIVMVTLMIPAQLIFLPVYLELSAFKLLNTHLGLILPFASSAFGIFLLRQAFMQISDELLEAARLDQAAEWKIIVKIMVPMVKPVLVTFALFSFIAHWNDYFWPLVMTTNETARTLPLGIAKIREVEGVATWNVLMAGNLILVAPILVVFFLSQRQIIKAFVYNGVK</sequence>
<feature type="transmembrane region" description="Helical" evidence="7">
    <location>
        <begin position="175"/>
        <end position="195"/>
    </location>
</feature>
<comment type="subcellular location">
    <subcellularLocation>
        <location evidence="1 7">Cell membrane</location>
        <topology evidence="1 7">Multi-pass membrane protein</topology>
    </subcellularLocation>
</comment>
<keyword evidence="3" id="KW-1003">Cell membrane</keyword>
<proteinExistence type="inferred from homology"/>
<evidence type="ECO:0000259" key="8">
    <source>
        <dbReference type="PROSITE" id="PS50928"/>
    </source>
</evidence>
<dbReference type="CDD" id="cd06261">
    <property type="entry name" value="TM_PBP2"/>
    <property type="match status" value="1"/>
</dbReference>
<feature type="transmembrane region" description="Helical" evidence="7">
    <location>
        <begin position="105"/>
        <end position="129"/>
    </location>
</feature>
<evidence type="ECO:0000256" key="1">
    <source>
        <dbReference type="ARBA" id="ARBA00004651"/>
    </source>
</evidence>
<evidence type="ECO:0000256" key="2">
    <source>
        <dbReference type="ARBA" id="ARBA00022448"/>
    </source>
</evidence>
<feature type="transmembrane region" description="Helical" evidence="7">
    <location>
        <begin position="216"/>
        <end position="241"/>
    </location>
</feature>
<dbReference type="GO" id="GO:0005886">
    <property type="term" value="C:plasma membrane"/>
    <property type="evidence" value="ECO:0007669"/>
    <property type="project" value="UniProtKB-SubCell"/>
</dbReference>
<dbReference type="PROSITE" id="PS50928">
    <property type="entry name" value="ABC_TM1"/>
    <property type="match status" value="1"/>
</dbReference>
<feature type="transmembrane region" description="Helical" evidence="7">
    <location>
        <begin position="275"/>
        <end position="295"/>
    </location>
</feature>
<organism evidence="9 10">
    <name type="scientific">Paenibacillus prosopidis</name>
    <dbReference type="NCBI Taxonomy" id="630520"/>
    <lineage>
        <taxon>Bacteria</taxon>
        <taxon>Bacillati</taxon>
        <taxon>Bacillota</taxon>
        <taxon>Bacilli</taxon>
        <taxon>Bacillales</taxon>
        <taxon>Paenibacillaceae</taxon>
        <taxon>Paenibacillus</taxon>
    </lineage>
</organism>
<name>A0A368WE22_9BACL</name>
<dbReference type="Gene3D" id="1.10.3720.10">
    <property type="entry name" value="MetI-like"/>
    <property type="match status" value="1"/>
</dbReference>
<evidence type="ECO:0000256" key="4">
    <source>
        <dbReference type="ARBA" id="ARBA00022692"/>
    </source>
</evidence>